<keyword evidence="5" id="KW-0677">Repeat</keyword>
<feature type="domain" description="Tudor" evidence="16">
    <location>
        <begin position="306"/>
        <end position="366"/>
    </location>
</feature>
<dbReference type="InterPro" id="IPR002999">
    <property type="entry name" value="Tudor"/>
</dbReference>
<dbReference type="InterPro" id="IPR002893">
    <property type="entry name" value="Znf_MYND"/>
</dbReference>
<evidence type="ECO:0000256" key="6">
    <source>
        <dbReference type="ARBA" id="ARBA00022771"/>
    </source>
</evidence>
<keyword evidence="2" id="KW-0217">Developmental protein</keyword>
<feature type="region of interest" description="Disordered" evidence="15">
    <location>
        <begin position="71"/>
        <end position="127"/>
    </location>
</feature>
<comment type="function">
    <text evidence="11">Plays a central role during spermatogenesis by participating in the repression transposable elements and preventing their mobilization, which is essential for the germline integrity. Acts via the piRNA metabolic process, which mediates the repression of transposable elements during meiosis by forming complexes composed of piRNAs and Piwi proteins and governs the methylation and subsequent repression of transposons. Required for the localization of Piwi proteins to the meiotic nuage. Involved in the piRNA metabolic process by ensuring the entry of correct transcripts into the normal piRNA pool and limiting the entry of cellular transcripts into the piRNA pathway. May act by allowing the recruitment of piRNA biogenesis or loading factors that ensure the correct entry of transcripts and piRNAs into Piwi proteins.</text>
</comment>
<dbReference type="CDD" id="cd20408">
    <property type="entry name" value="Tudor_TDRD1_rpt1"/>
    <property type="match status" value="1"/>
</dbReference>
<evidence type="ECO:0000259" key="16">
    <source>
        <dbReference type="PROSITE" id="PS50304"/>
    </source>
</evidence>
<comment type="subcellular location">
    <subcellularLocation>
        <location evidence="1">Cytoplasm</location>
    </subcellularLocation>
</comment>
<dbReference type="PROSITE" id="PS50865">
    <property type="entry name" value="ZF_MYND_2"/>
    <property type="match status" value="1"/>
</dbReference>
<dbReference type="AlphaFoldDB" id="A0A9W3H8Y9"/>
<evidence type="ECO:0000256" key="2">
    <source>
        <dbReference type="ARBA" id="ARBA00022473"/>
    </source>
</evidence>
<name>A0A9W3H8Y9_CAMBA</name>
<dbReference type="FunFam" id="6.10.140.2220:FF:000011">
    <property type="entry name" value="Tudor domain containing 1"/>
    <property type="match status" value="1"/>
</dbReference>
<dbReference type="SMART" id="SM00333">
    <property type="entry name" value="TUDOR"/>
    <property type="match status" value="2"/>
</dbReference>
<dbReference type="PANTHER" id="PTHR22948">
    <property type="entry name" value="TUDOR DOMAIN CONTAINING PROTEIN"/>
    <property type="match status" value="1"/>
</dbReference>
<dbReference type="GO" id="GO:0008270">
    <property type="term" value="F:zinc ion binding"/>
    <property type="evidence" value="ECO:0007669"/>
    <property type="project" value="UniProtKB-KW"/>
</dbReference>
<dbReference type="PROSITE" id="PS50304">
    <property type="entry name" value="TUDOR"/>
    <property type="match status" value="2"/>
</dbReference>
<evidence type="ECO:0000256" key="8">
    <source>
        <dbReference type="ARBA" id="ARBA00022833"/>
    </source>
</evidence>
<feature type="compositionally biased region" description="Polar residues" evidence="15">
    <location>
        <begin position="108"/>
        <end position="123"/>
    </location>
</feature>
<dbReference type="Pfam" id="PF00567">
    <property type="entry name" value="TUDOR"/>
    <property type="match status" value="4"/>
</dbReference>
<evidence type="ECO:0000256" key="5">
    <source>
        <dbReference type="ARBA" id="ARBA00022737"/>
    </source>
</evidence>
<keyword evidence="9" id="KW-0943">RNA-mediated gene silencing</keyword>
<evidence type="ECO:0000256" key="13">
    <source>
        <dbReference type="ARBA" id="ARBA00067143"/>
    </source>
</evidence>
<keyword evidence="3" id="KW-0963">Cytoplasm</keyword>
<dbReference type="InterPro" id="IPR050621">
    <property type="entry name" value="Tudor_domain_containing"/>
</dbReference>
<keyword evidence="6 14" id="KW-0863">Zinc-finger</keyword>
<protein>
    <recommendedName>
        <fullName evidence="13">Tudor domain-containing protein 1</fullName>
    </recommendedName>
</protein>
<sequence>MMSRNNSEVSTCKMTEPFNFEKKESKLPLHDFLRSPGGHPNHPNFRLKSPENGNKKNNFLLCEQTKQYLASQEDNSVSSDANSINGEVAGPKGDRKTLPIGNPVSPLNVGNNSPSKEVNSKPGNSVIPAKSKKVHKVVENSLSINSPAFFSSVGPPLRSTTCHCCGLFGSLRCSQCKQTYYCSIACQRRDWSAHSIVCKPVQQNFHKLEDNKSPFETKNVDVKDERDCPLGVTKEKALGADKIMFSDLRSLQLSKTMEIKGAVTEFKHPSDFYVQLYSSEVLECMNQLSASLKETYANKVHEEDYIPVKGEVCVAKYTIDQTWNRVLIQDVDVLQKKAQVLYIDYGNEEVIPVNSIHQLNRNIDLFPPCAIKCFVANVIPAEGSWSNDCITTIKSLLMEQFCSVKIVDIFSEEVVTFAVDVMLTSSGKLLDHVLIEMGYGLKPKGQNSKKQSADSSDLEDVGKMTAENKIVVDRSDLIPKVLTLNVGDEFCGVVAHIQTPEDFFCQQLQSGHKLAELQASLSKYCGQVSPRSDFYPTIGDVCCAQFSGVKPSLGIWTPEAICLMKNIVQNKMMTVKVVDKLENSSLVELIDRSVTPHISVTRVLIDTGFAVGNKGVVADKPGDVKETDVPLGVEAKVSPLEWTWVELAVDETVDVVVCMMYSPGEFYCHVLKEDALKKLSDLNKLLADYCQQKLPNDFKAEIGQPCCAFFVVTQPRNRHWTKEAIARFQACVAGKKLQARVVEISENGVGTELTDLSTSYPRIIDDVLIDEHLTLKASSPHKDLANNIPVNKHDLQIDAPGLQAISSAEQWRTIELPVNKTVQASVLEIVNPNLFYALPNEVAEQEKLCVLTAELLEYCNAQKSRSAYRPKIGDACCAKYTKDDFWYRAVVLGTSDADVKVLYADYGNIETLPLCRVQPIPASHLQLPFQIIKCSFEGLMELNGSCSQLMIELLKNFMLDQNVMLSVKGVIKNVHIVLVEKCSENGTVNIADKLVMYGLAKNITSKNQSALNKEKMNRVNCCCTELQKQVEKHEQILLFLLNNPTNQNKFIEMKKLLKS</sequence>
<dbReference type="GO" id="GO:0043186">
    <property type="term" value="C:P granule"/>
    <property type="evidence" value="ECO:0007669"/>
    <property type="project" value="TreeGrafter"/>
</dbReference>
<dbReference type="Gene3D" id="2.40.50.90">
    <property type="match status" value="4"/>
</dbReference>
<dbReference type="FunFam" id="2.30.30.140:FF:000018">
    <property type="entry name" value="Serine/threonine-protein kinase 31"/>
    <property type="match status" value="1"/>
</dbReference>
<dbReference type="RefSeq" id="XP_045362563.1">
    <property type="nucleotide sequence ID" value="XM_045506607.1"/>
</dbReference>
<evidence type="ECO:0000256" key="1">
    <source>
        <dbReference type="ARBA" id="ARBA00004496"/>
    </source>
</evidence>
<proteinExistence type="inferred from homology"/>
<evidence type="ECO:0000256" key="10">
    <source>
        <dbReference type="ARBA" id="ARBA00023254"/>
    </source>
</evidence>
<dbReference type="FunFam" id="2.30.30.140:FF:000048">
    <property type="entry name" value="Tudor domain containing 1"/>
    <property type="match status" value="1"/>
</dbReference>
<dbReference type="SUPFAM" id="SSF144232">
    <property type="entry name" value="HIT/MYND zinc finger-like"/>
    <property type="match status" value="1"/>
</dbReference>
<feature type="region of interest" description="Disordered" evidence="15">
    <location>
        <begin position="33"/>
        <end position="56"/>
    </location>
</feature>
<accession>A0A9W3H8Y9</accession>
<evidence type="ECO:0000313" key="18">
    <source>
        <dbReference type="RefSeq" id="XP_045362563.1"/>
    </source>
</evidence>
<dbReference type="PANTHER" id="PTHR22948:SF29">
    <property type="entry name" value="FI02030P-RELATED"/>
    <property type="match status" value="1"/>
</dbReference>
<dbReference type="Gene3D" id="6.10.140.2220">
    <property type="match status" value="1"/>
</dbReference>
<dbReference type="GO" id="GO:0034587">
    <property type="term" value="P:piRNA processing"/>
    <property type="evidence" value="ECO:0007669"/>
    <property type="project" value="TreeGrafter"/>
</dbReference>
<dbReference type="GO" id="GO:0030719">
    <property type="term" value="P:P granule organization"/>
    <property type="evidence" value="ECO:0007669"/>
    <property type="project" value="TreeGrafter"/>
</dbReference>
<evidence type="ECO:0000256" key="11">
    <source>
        <dbReference type="ARBA" id="ARBA00060128"/>
    </source>
</evidence>
<reference evidence="18" key="1">
    <citation type="submission" date="2025-08" db="UniProtKB">
        <authorList>
            <consortium name="RefSeq"/>
        </authorList>
    </citation>
    <scope>IDENTIFICATION</scope>
    <source>
        <tissue evidence="18">Blood</tissue>
    </source>
</reference>
<organism evidence="18">
    <name type="scientific">Camelus bactrianus</name>
    <name type="common">Bactrian camel</name>
    <dbReference type="NCBI Taxonomy" id="9837"/>
    <lineage>
        <taxon>Eukaryota</taxon>
        <taxon>Metazoa</taxon>
        <taxon>Chordata</taxon>
        <taxon>Craniata</taxon>
        <taxon>Vertebrata</taxon>
        <taxon>Euteleostomi</taxon>
        <taxon>Mammalia</taxon>
        <taxon>Eutheria</taxon>
        <taxon>Laurasiatheria</taxon>
        <taxon>Artiodactyla</taxon>
        <taxon>Tylopoda</taxon>
        <taxon>Camelidae</taxon>
        <taxon>Camelus</taxon>
    </lineage>
</organism>
<feature type="compositionally biased region" description="Polar residues" evidence="15">
    <location>
        <begin position="71"/>
        <end position="85"/>
    </location>
</feature>
<dbReference type="CTD" id="56165"/>
<dbReference type="Gene3D" id="2.30.30.140">
    <property type="match status" value="2"/>
</dbReference>
<keyword evidence="7" id="KW-0221">Differentiation</keyword>
<keyword evidence="10" id="KW-0469">Meiosis</keyword>
<keyword evidence="8" id="KW-0862">Zinc</keyword>
<dbReference type="GO" id="GO:0007283">
    <property type="term" value="P:spermatogenesis"/>
    <property type="evidence" value="ECO:0007669"/>
    <property type="project" value="TreeGrafter"/>
</dbReference>
<evidence type="ECO:0000256" key="14">
    <source>
        <dbReference type="PROSITE-ProRule" id="PRU00134"/>
    </source>
</evidence>
<evidence type="ECO:0000256" key="15">
    <source>
        <dbReference type="SAM" id="MobiDB-lite"/>
    </source>
</evidence>
<dbReference type="InterPro" id="IPR047376">
    <property type="entry name" value="Tudor_TDRD1_rpt1"/>
</dbReference>
<evidence type="ECO:0000256" key="3">
    <source>
        <dbReference type="ARBA" id="ARBA00022490"/>
    </source>
</evidence>
<feature type="domain" description="MYND-type" evidence="17">
    <location>
        <begin position="162"/>
        <end position="198"/>
    </location>
</feature>
<dbReference type="SUPFAM" id="SSF63748">
    <property type="entry name" value="Tudor/PWWP/MBT"/>
    <property type="match status" value="2"/>
</dbReference>
<dbReference type="PROSITE" id="PS01360">
    <property type="entry name" value="ZF_MYND_1"/>
    <property type="match status" value="1"/>
</dbReference>
<evidence type="ECO:0000256" key="7">
    <source>
        <dbReference type="ARBA" id="ARBA00022782"/>
    </source>
</evidence>
<evidence type="ECO:0000256" key="12">
    <source>
        <dbReference type="ARBA" id="ARBA00060949"/>
    </source>
</evidence>
<gene>
    <name evidence="18" type="primary">TDRD1</name>
</gene>
<keyword evidence="4" id="KW-0479">Metal-binding</keyword>
<feature type="domain" description="Tudor" evidence="16">
    <location>
        <begin position="869"/>
        <end position="927"/>
    </location>
</feature>
<evidence type="ECO:0000256" key="9">
    <source>
        <dbReference type="ARBA" id="ARBA00023158"/>
    </source>
</evidence>
<dbReference type="GO" id="GO:0051321">
    <property type="term" value="P:meiotic cell cycle"/>
    <property type="evidence" value="ECO:0007669"/>
    <property type="project" value="UniProtKB-KW"/>
</dbReference>
<comment type="similarity">
    <text evidence="12">Belongs to the TDRD1 family.</text>
</comment>
<dbReference type="InterPro" id="IPR035437">
    <property type="entry name" value="SNase_OB-fold_sf"/>
</dbReference>
<evidence type="ECO:0000256" key="4">
    <source>
        <dbReference type="ARBA" id="ARBA00022723"/>
    </source>
</evidence>
<dbReference type="Pfam" id="PF01753">
    <property type="entry name" value="zf-MYND"/>
    <property type="match status" value="1"/>
</dbReference>
<evidence type="ECO:0000259" key="17">
    <source>
        <dbReference type="PROSITE" id="PS50865"/>
    </source>
</evidence>